<sequence length="465" mass="49925">MGGIAAILGLLSCSGSPTPSAAEPVQAPVAAATKDASAPTTNENSSATKPNLPSLESKDSKAVAKTLVKVSELRGVAAVRSVPGVKLDRNELVAAVKEKALREYPPEALRREGQTLQLMGFAPASFDYLGEMMKLLEAQLEGFYEPKNGTMYLAADLHGPEAQATLAHELVHALQDQRWDLKSRSVYKPGRGDETMATACLAEGDATSLMLDFLMKPQKSALDMPDNALQELMRSGVNTGDVKTVPHILRTSLLAPYVEGLGFIHGLRRKGGWALVDKAWEKVPTTTEQILHLDKWEAAEPALSVVAPPGRTLGEGWTMNDEDTFGELGLALTFAEWMDTSDARIAASGWGGDRTSTWTKGDEIAYAVHLRYDPATDKAKGQSDARYAERAMSKILPALKKKLGNPSFADASSICFDRKETGPLLFARKDRDVVLLAGPAKASGANWSSTATCATAKTWATEVLK</sequence>
<feature type="chain" id="PRO_5005466357" description="Lipoprotein" evidence="2">
    <location>
        <begin position="22"/>
        <end position="465"/>
    </location>
</feature>
<proteinExistence type="predicted"/>
<feature type="compositionally biased region" description="Polar residues" evidence="1">
    <location>
        <begin position="38"/>
        <end position="51"/>
    </location>
</feature>
<dbReference type="AlphaFoldDB" id="A0A0K1PTX8"/>
<gene>
    <name evidence="3" type="ORF">AKJ09_03480</name>
</gene>
<evidence type="ECO:0000256" key="1">
    <source>
        <dbReference type="SAM" id="MobiDB-lite"/>
    </source>
</evidence>
<reference evidence="3 4" key="1">
    <citation type="submission" date="2015-08" db="EMBL/GenBank/DDBJ databases">
        <authorList>
            <person name="Babu N.S."/>
            <person name="Beckwith C.J."/>
            <person name="Beseler K.G."/>
            <person name="Brison A."/>
            <person name="Carone J.V."/>
            <person name="Caskin T.P."/>
            <person name="Diamond M."/>
            <person name="Durham M.E."/>
            <person name="Foxe J.M."/>
            <person name="Go M."/>
            <person name="Henderson B.A."/>
            <person name="Jones I.B."/>
            <person name="McGettigan J.A."/>
            <person name="Micheletti S.J."/>
            <person name="Nasrallah M.E."/>
            <person name="Ortiz D."/>
            <person name="Piller C.R."/>
            <person name="Privatt S.R."/>
            <person name="Schneider S.L."/>
            <person name="Sharp S."/>
            <person name="Smith T.C."/>
            <person name="Stanton J.D."/>
            <person name="Ullery H.E."/>
            <person name="Wilson R.J."/>
            <person name="Serrano M.G."/>
            <person name="Buck G."/>
            <person name="Lee V."/>
            <person name="Wang Y."/>
            <person name="Carvalho R."/>
            <person name="Voegtly L."/>
            <person name="Shi R."/>
            <person name="Duckworth R."/>
            <person name="Johnson A."/>
            <person name="Loviza R."/>
            <person name="Walstead R."/>
            <person name="Shah Z."/>
            <person name="Kiflezghi M."/>
            <person name="Wade K."/>
            <person name="Ball S.L."/>
            <person name="Bradley K.W."/>
            <person name="Asai D.J."/>
            <person name="Bowman C.A."/>
            <person name="Russell D.A."/>
            <person name="Pope W.H."/>
            <person name="Jacobs-Sera D."/>
            <person name="Hendrix R.W."/>
            <person name="Hatfull G.F."/>
        </authorList>
    </citation>
    <scope>NUCLEOTIDE SEQUENCE [LARGE SCALE GENOMIC DNA]</scope>
    <source>
        <strain evidence="3 4">DSM 27648</strain>
    </source>
</reference>
<protein>
    <recommendedName>
        <fullName evidence="5">Lipoprotein</fullName>
    </recommendedName>
</protein>
<dbReference type="Proteomes" id="UP000064967">
    <property type="component" value="Chromosome"/>
</dbReference>
<evidence type="ECO:0000256" key="2">
    <source>
        <dbReference type="SAM" id="SignalP"/>
    </source>
</evidence>
<keyword evidence="2" id="KW-0732">Signal</keyword>
<name>A0A0K1PTX8_9BACT</name>
<evidence type="ECO:0008006" key="5">
    <source>
        <dbReference type="Google" id="ProtNLM"/>
    </source>
</evidence>
<dbReference type="PATRIC" id="fig|1391654.3.peg.3523"/>
<keyword evidence="4" id="KW-1185">Reference proteome</keyword>
<evidence type="ECO:0000313" key="3">
    <source>
        <dbReference type="EMBL" id="AKU96816.1"/>
    </source>
</evidence>
<feature type="compositionally biased region" description="Low complexity" evidence="1">
    <location>
        <begin position="21"/>
        <end position="32"/>
    </location>
</feature>
<feature type="signal peptide" evidence="2">
    <location>
        <begin position="1"/>
        <end position="21"/>
    </location>
</feature>
<dbReference type="EMBL" id="CP012333">
    <property type="protein sequence ID" value="AKU96816.1"/>
    <property type="molecule type" value="Genomic_DNA"/>
</dbReference>
<dbReference type="KEGG" id="llu:AKJ09_03480"/>
<dbReference type="STRING" id="1391654.AKJ09_03480"/>
<organism evidence="3 4">
    <name type="scientific">Labilithrix luteola</name>
    <dbReference type="NCBI Taxonomy" id="1391654"/>
    <lineage>
        <taxon>Bacteria</taxon>
        <taxon>Pseudomonadati</taxon>
        <taxon>Myxococcota</taxon>
        <taxon>Polyangia</taxon>
        <taxon>Polyangiales</taxon>
        <taxon>Labilitrichaceae</taxon>
        <taxon>Labilithrix</taxon>
    </lineage>
</organism>
<feature type="region of interest" description="Disordered" evidence="1">
    <location>
        <begin position="16"/>
        <end position="58"/>
    </location>
</feature>
<accession>A0A0K1PTX8</accession>
<evidence type="ECO:0000313" key="4">
    <source>
        <dbReference type="Proteomes" id="UP000064967"/>
    </source>
</evidence>